<name>A0A2K1JQ87_PHYPA</name>
<dbReference type="AlphaFoldDB" id="A0A2K1JQ87"/>
<reference evidence="2" key="3">
    <citation type="submission" date="2020-12" db="UniProtKB">
        <authorList>
            <consortium name="EnsemblPlants"/>
        </authorList>
    </citation>
    <scope>IDENTIFICATION</scope>
</reference>
<evidence type="ECO:0000313" key="1">
    <source>
        <dbReference type="EMBL" id="PNR43704.1"/>
    </source>
</evidence>
<reference evidence="1 3" key="2">
    <citation type="journal article" date="2018" name="Plant J.">
        <title>The Physcomitrella patens chromosome-scale assembly reveals moss genome structure and evolution.</title>
        <authorList>
            <person name="Lang D."/>
            <person name="Ullrich K.K."/>
            <person name="Murat F."/>
            <person name="Fuchs J."/>
            <person name="Jenkins J."/>
            <person name="Haas F.B."/>
            <person name="Piednoel M."/>
            <person name="Gundlach H."/>
            <person name="Van Bel M."/>
            <person name="Meyberg R."/>
            <person name="Vives C."/>
            <person name="Morata J."/>
            <person name="Symeonidi A."/>
            <person name="Hiss M."/>
            <person name="Muchero W."/>
            <person name="Kamisugi Y."/>
            <person name="Saleh O."/>
            <person name="Blanc G."/>
            <person name="Decker E.L."/>
            <person name="van Gessel N."/>
            <person name="Grimwood J."/>
            <person name="Hayes R.D."/>
            <person name="Graham S.W."/>
            <person name="Gunter L.E."/>
            <person name="McDaniel S.F."/>
            <person name="Hoernstein S.N.W."/>
            <person name="Larsson A."/>
            <person name="Li F.W."/>
            <person name="Perroud P.F."/>
            <person name="Phillips J."/>
            <person name="Ranjan P."/>
            <person name="Rokshar D.S."/>
            <person name="Rothfels C.J."/>
            <person name="Schneider L."/>
            <person name="Shu S."/>
            <person name="Stevenson D.W."/>
            <person name="Thummler F."/>
            <person name="Tillich M."/>
            <person name="Villarreal Aguilar J.C."/>
            <person name="Widiez T."/>
            <person name="Wong G.K."/>
            <person name="Wymore A."/>
            <person name="Zhang Y."/>
            <person name="Zimmer A.D."/>
            <person name="Quatrano R.S."/>
            <person name="Mayer K.F.X."/>
            <person name="Goodstein D."/>
            <person name="Casacuberta J.M."/>
            <person name="Vandepoele K."/>
            <person name="Reski R."/>
            <person name="Cuming A.C."/>
            <person name="Tuskan G.A."/>
            <person name="Maumus F."/>
            <person name="Salse J."/>
            <person name="Schmutz J."/>
            <person name="Rensing S.A."/>
        </authorList>
    </citation>
    <scope>NUCLEOTIDE SEQUENCE [LARGE SCALE GENOMIC DNA]</scope>
    <source>
        <strain evidence="2 3">cv. Gransden 2004</strain>
    </source>
</reference>
<keyword evidence="3" id="KW-1185">Reference proteome</keyword>
<accession>A0A2K1JQ87</accession>
<proteinExistence type="predicted"/>
<dbReference type="InParanoid" id="A0A2K1JQ87"/>
<evidence type="ECO:0000313" key="3">
    <source>
        <dbReference type="Proteomes" id="UP000006727"/>
    </source>
</evidence>
<evidence type="ECO:0000313" key="2">
    <source>
        <dbReference type="EnsemblPlants" id="Pp3c12_10520V3.1"/>
    </source>
</evidence>
<gene>
    <name evidence="1" type="ORF">PHYPA_016086</name>
</gene>
<protein>
    <submittedName>
        <fullName evidence="1 2">Uncharacterized protein</fullName>
    </submittedName>
</protein>
<dbReference type="EMBL" id="ABEU02000012">
    <property type="protein sequence ID" value="PNR43704.1"/>
    <property type="molecule type" value="Genomic_DNA"/>
</dbReference>
<reference evidence="1 3" key="1">
    <citation type="journal article" date="2008" name="Science">
        <title>The Physcomitrella genome reveals evolutionary insights into the conquest of land by plants.</title>
        <authorList>
            <person name="Rensing S."/>
            <person name="Lang D."/>
            <person name="Zimmer A."/>
            <person name="Terry A."/>
            <person name="Salamov A."/>
            <person name="Shapiro H."/>
            <person name="Nishiyama T."/>
            <person name="Perroud P.-F."/>
            <person name="Lindquist E."/>
            <person name="Kamisugi Y."/>
            <person name="Tanahashi T."/>
            <person name="Sakakibara K."/>
            <person name="Fujita T."/>
            <person name="Oishi K."/>
            <person name="Shin-I T."/>
            <person name="Kuroki Y."/>
            <person name="Toyoda A."/>
            <person name="Suzuki Y."/>
            <person name="Hashimoto A."/>
            <person name="Yamaguchi K."/>
            <person name="Sugano A."/>
            <person name="Kohara Y."/>
            <person name="Fujiyama A."/>
            <person name="Anterola A."/>
            <person name="Aoki S."/>
            <person name="Ashton N."/>
            <person name="Barbazuk W.B."/>
            <person name="Barker E."/>
            <person name="Bennetzen J."/>
            <person name="Bezanilla M."/>
            <person name="Blankenship R."/>
            <person name="Cho S.H."/>
            <person name="Dutcher S."/>
            <person name="Estelle M."/>
            <person name="Fawcett J.A."/>
            <person name="Gundlach H."/>
            <person name="Hanada K."/>
            <person name="Heyl A."/>
            <person name="Hicks K.A."/>
            <person name="Hugh J."/>
            <person name="Lohr M."/>
            <person name="Mayer K."/>
            <person name="Melkozernov A."/>
            <person name="Murata T."/>
            <person name="Nelson D."/>
            <person name="Pils B."/>
            <person name="Prigge M."/>
            <person name="Reiss B."/>
            <person name="Renner T."/>
            <person name="Rombauts S."/>
            <person name="Rushton P."/>
            <person name="Sanderfoot A."/>
            <person name="Schween G."/>
            <person name="Shiu S.-H."/>
            <person name="Stueber K."/>
            <person name="Theodoulou F.L."/>
            <person name="Tu H."/>
            <person name="Van de Peer Y."/>
            <person name="Verrier P.J."/>
            <person name="Waters E."/>
            <person name="Wood A."/>
            <person name="Yang L."/>
            <person name="Cove D."/>
            <person name="Cuming A."/>
            <person name="Hasebe M."/>
            <person name="Lucas S."/>
            <person name="Mishler D.B."/>
            <person name="Reski R."/>
            <person name="Grigoriev I."/>
            <person name="Quatrano R.S."/>
            <person name="Boore J.L."/>
        </authorList>
    </citation>
    <scope>NUCLEOTIDE SEQUENCE [LARGE SCALE GENOMIC DNA]</scope>
    <source>
        <strain evidence="2 3">cv. Gransden 2004</strain>
    </source>
</reference>
<dbReference type="Gramene" id="Pp3c12_10520V3.1">
    <property type="protein sequence ID" value="Pp3c12_10520V3.1"/>
    <property type="gene ID" value="Pp3c12_10520"/>
</dbReference>
<dbReference type="Proteomes" id="UP000006727">
    <property type="component" value="Chromosome 12"/>
</dbReference>
<dbReference type="EnsemblPlants" id="Pp3c12_10520V3.1">
    <property type="protein sequence ID" value="Pp3c12_10520V3.1"/>
    <property type="gene ID" value="Pp3c12_10520"/>
</dbReference>
<sequence>MKWYKIFTSLVNKLSNLTSLTTLKICSSLILLPNELSNLISLTT</sequence>
<organism evidence="1">
    <name type="scientific">Physcomitrium patens</name>
    <name type="common">Spreading-leaved earth moss</name>
    <name type="synonym">Physcomitrella patens</name>
    <dbReference type="NCBI Taxonomy" id="3218"/>
    <lineage>
        <taxon>Eukaryota</taxon>
        <taxon>Viridiplantae</taxon>
        <taxon>Streptophyta</taxon>
        <taxon>Embryophyta</taxon>
        <taxon>Bryophyta</taxon>
        <taxon>Bryophytina</taxon>
        <taxon>Bryopsida</taxon>
        <taxon>Funariidae</taxon>
        <taxon>Funariales</taxon>
        <taxon>Funariaceae</taxon>
        <taxon>Physcomitrium</taxon>
    </lineage>
</organism>